<accession>A0ACB9SZX9</accession>
<dbReference type="EMBL" id="CM043020">
    <property type="protein sequence ID" value="KAI4460071.1"/>
    <property type="molecule type" value="Genomic_DNA"/>
</dbReference>
<comment type="caution">
    <text evidence="1">The sequence shown here is derived from an EMBL/GenBank/DDBJ whole genome shotgun (WGS) entry which is preliminary data.</text>
</comment>
<dbReference type="Proteomes" id="UP001056778">
    <property type="component" value="Chromosome 6"/>
</dbReference>
<evidence type="ECO:0000313" key="2">
    <source>
        <dbReference type="Proteomes" id="UP001056778"/>
    </source>
</evidence>
<proteinExistence type="predicted"/>
<sequence>MSNLVNFVKTGKKIVGAAINYKAVIKKKNLLKPDKPIFFLKPTSSYITEGQSIKVPEDFEITQEVELGVIIGKTCKKVPESEAMSYVGGYCLALDMTAMSELKNARQCGFPWALAKSFDTACPVSRFIKLEEIPDPHNIEIWSKVNGKLKQKANTNDFLFNIPQLISYYSKNITLEEGDLIVTGTPPGECKKLAREKGGPWCIGKGFDTSCPVSRFITLEEIKDPHNIEIWCKVNGKLRQSGNTNDLIFDISQLISYITKYMTLEPNDLLLTGTPPGNLPVDKGDLIEAGIGDIINLRFEVE</sequence>
<gene>
    <name evidence="1" type="ORF">MML48_6g00014769</name>
</gene>
<evidence type="ECO:0000313" key="1">
    <source>
        <dbReference type="EMBL" id="KAI4460071.1"/>
    </source>
</evidence>
<reference evidence="1" key="1">
    <citation type="submission" date="2022-04" db="EMBL/GenBank/DDBJ databases">
        <title>Chromosome-scale genome assembly of Holotrichia oblita Faldermann.</title>
        <authorList>
            <person name="Rongchong L."/>
        </authorList>
    </citation>
    <scope>NUCLEOTIDE SEQUENCE</scope>
    <source>
        <strain evidence="1">81SQS9</strain>
    </source>
</reference>
<organism evidence="1 2">
    <name type="scientific">Holotrichia oblita</name>
    <name type="common">Chafer beetle</name>
    <dbReference type="NCBI Taxonomy" id="644536"/>
    <lineage>
        <taxon>Eukaryota</taxon>
        <taxon>Metazoa</taxon>
        <taxon>Ecdysozoa</taxon>
        <taxon>Arthropoda</taxon>
        <taxon>Hexapoda</taxon>
        <taxon>Insecta</taxon>
        <taxon>Pterygota</taxon>
        <taxon>Neoptera</taxon>
        <taxon>Endopterygota</taxon>
        <taxon>Coleoptera</taxon>
        <taxon>Polyphaga</taxon>
        <taxon>Scarabaeiformia</taxon>
        <taxon>Scarabaeidae</taxon>
        <taxon>Melolonthinae</taxon>
        <taxon>Holotrichia</taxon>
    </lineage>
</organism>
<name>A0ACB9SZX9_HOLOL</name>
<keyword evidence="2" id="KW-1185">Reference proteome</keyword>
<protein>
    <submittedName>
        <fullName evidence="1">Acylpyruvase</fullName>
    </submittedName>
</protein>